<dbReference type="CDD" id="cd14740">
    <property type="entry name" value="PAAR_4"/>
    <property type="match status" value="1"/>
</dbReference>
<dbReference type="Proteomes" id="UP000001225">
    <property type="component" value="Chromosome"/>
</dbReference>
<name>A9IN75_BORPD</name>
<dbReference type="EMBL" id="AM902716">
    <property type="protein sequence ID" value="CAP42799.1"/>
    <property type="molecule type" value="Genomic_DNA"/>
</dbReference>
<protein>
    <submittedName>
        <fullName evidence="1">Uncharacterized protein</fullName>
    </submittedName>
</protein>
<gene>
    <name evidence="1" type="ordered locus">Bpet2457</name>
</gene>
<proteinExistence type="predicted"/>
<accession>A9IN75</accession>
<dbReference type="STRING" id="94624.Bpet2457"/>
<dbReference type="Pfam" id="PF13665">
    <property type="entry name" value="Tox-PAAR-like"/>
    <property type="match status" value="1"/>
</dbReference>
<keyword evidence="2" id="KW-1185">Reference proteome</keyword>
<dbReference type="KEGG" id="bpt:Bpet2457"/>
<organism evidence="1 2">
    <name type="scientific">Bordetella petrii (strain ATCC BAA-461 / DSM 12804 / CCUG 43448 / CIP 107267 / Se-1111R)</name>
    <dbReference type="NCBI Taxonomy" id="340100"/>
    <lineage>
        <taxon>Bacteria</taxon>
        <taxon>Pseudomonadati</taxon>
        <taxon>Pseudomonadota</taxon>
        <taxon>Betaproteobacteria</taxon>
        <taxon>Burkholderiales</taxon>
        <taxon>Alcaligenaceae</taxon>
        <taxon>Bordetella</taxon>
    </lineage>
</organism>
<evidence type="ECO:0000313" key="1">
    <source>
        <dbReference type="EMBL" id="CAP42799.1"/>
    </source>
</evidence>
<dbReference type="AlphaFoldDB" id="A9IN75"/>
<dbReference type="eggNOG" id="COG0793">
    <property type="taxonomic scope" value="Bacteria"/>
</dbReference>
<reference evidence="1 2" key="1">
    <citation type="journal article" date="2008" name="BMC Genomics">
        <title>The missing link: Bordetella petrii is endowed with both the metabolic versatility of environmental bacteria and virulence traits of pathogenic Bordetellae.</title>
        <authorList>
            <person name="Gross R."/>
            <person name="Guzman C.A."/>
            <person name="Sebaihia M."/>
            <person name="Martins Dos Santos V.A."/>
            <person name="Pieper D.H."/>
            <person name="Koebnik R."/>
            <person name="Lechner M."/>
            <person name="Bartels D."/>
            <person name="Buhrmester J."/>
            <person name="Choudhuri J.V."/>
            <person name="Ebensen T."/>
            <person name="Gaigalat L."/>
            <person name="Herrmann S."/>
            <person name="Khachane A.N."/>
            <person name="Larisch C."/>
            <person name="Link S."/>
            <person name="Linke B."/>
            <person name="Meyer F."/>
            <person name="Mormann S."/>
            <person name="Nakunst D."/>
            <person name="Rueckert C."/>
            <person name="Schneiker-Bekel S."/>
            <person name="Schulze K."/>
            <person name="Vorhoelter F.J."/>
            <person name="Yevsa T."/>
            <person name="Engle J.T."/>
            <person name="Goldman W.E."/>
            <person name="Puehler A."/>
            <person name="Goebel U.B."/>
            <person name="Goesmann A."/>
            <person name="Bloecker H."/>
            <person name="Kaiser O."/>
            <person name="Martinez-Arias R."/>
        </authorList>
    </citation>
    <scope>NUCLEOTIDE SEQUENCE [LARGE SCALE GENOMIC DNA]</scope>
    <source>
        <strain evidence="2">ATCC BAA-461 / DSM 12804 / CCUG 43448 / CIP 107267 / Se-1111R</strain>
    </source>
</reference>
<sequence length="134" mass="13264">MFLLNTGGAMTTATVPDVCMTPAAPSPIPVPYPNFAMSDMADPASIVENVLVVGMPALNMGSSLLLSQGDEAGSAGGGVACGQIMGKADFVDGSMTVMVGGMPGVCLTGMTTQNANNTVGLVASPSQVVVILQG</sequence>
<evidence type="ECO:0000313" key="2">
    <source>
        <dbReference type="Proteomes" id="UP000001225"/>
    </source>
</evidence>